<accession>A0A1R1ECN4</accession>
<evidence type="ECO:0000313" key="1">
    <source>
        <dbReference type="EMBL" id="OMF49585.1"/>
    </source>
</evidence>
<name>A0A1R1ECN4_9BACL</name>
<dbReference type="Proteomes" id="UP000187172">
    <property type="component" value="Unassembled WGS sequence"/>
</dbReference>
<evidence type="ECO:0000313" key="2">
    <source>
        <dbReference type="Proteomes" id="UP000187172"/>
    </source>
</evidence>
<protein>
    <submittedName>
        <fullName evidence="1">Uncharacterized protein</fullName>
    </submittedName>
</protein>
<dbReference type="EMBL" id="MRTP01000013">
    <property type="protein sequence ID" value="OMF49585.1"/>
    <property type="molecule type" value="Genomic_DNA"/>
</dbReference>
<sequence>MLIYEYQPTIQTFSLLEPLLPGCVRERIKAIMDAAPEAVFFCKIEDLNPSIRVYLLEHDPADDYTECHLLSCDRIGQDYEYLSLSVEQARSVERFAAQIPVISWS</sequence>
<dbReference type="AlphaFoldDB" id="A0A1R1ECN4"/>
<keyword evidence="2" id="KW-1185">Reference proteome</keyword>
<reference evidence="1 2" key="1">
    <citation type="submission" date="2016-11" db="EMBL/GenBank/DDBJ databases">
        <title>Paenibacillus species isolates.</title>
        <authorList>
            <person name="Beno S.M."/>
        </authorList>
    </citation>
    <scope>NUCLEOTIDE SEQUENCE [LARGE SCALE GENOMIC DNA]</scope>
    <source>
        <strain evidence="1 2">FSL R5-0378</strain>
    </source>
</reference>
<dbReference type="RefSeq" id="WP_076175062.1">
    <property type="nucleotide sequence ID" value="NZ_MRTP01000013.1"/>
</dbReference>
<organism evidence="1 2">
    <name type="scientific">Paenibacillus rhizosphaerae</name>
    <dbReference type="NCBI Taxonomy" id="297318"/>
    <lineage>
        <taxon>Bacteria</taxon>
        <taxon>Bacillati</taxon>
        <taxon>Bacillota</taxon>
        <taxon>Bacilli</taxon>
        <taxon>Bacillales</taxon>
        <taxon>Paenibacillaceae</taxon>
        <taxon>Paenibacillus</taxon>
    </lineage>
</organism>
<dbReference type="STRING" id="297318.BK138_29310"/>
<comment type="caution">
    <text evidence="1">The sequence shown here is derived from an EMBL/GenBank/DDBJ whole genome shotgun (WGS) entry which is preliminary data.</text>
</comment>
<proteinExistence type="predicted"/>
<gene>
    <name evidence="1" type="ORF">BK138_29310</name>
</gene>